<keyword evidence="4 6" id="KW-1133">Transmembrane helix</keyword>
<feature type="transmembrane region" description="Helical" evidence="6">
    <location>
        <begin position="387"/>
        <end position="405"/>
    </location>
</feature>
<evidence type="ECO:0000256" key="5">
    <source>
        <dbReference type="ARBA" id="ARBA00023136"/>
    </source>
</evidence>
<keyword evidence="3 6" id="KW-0812">Transmembrane</keyword>
<protein>
    <submittedName>
        <fullName evidence="7">Uncharacterized protein</fullName>
    </submittedName>
</protein>
<evidence type="ECO:0000256" key="3">
    <source>
        <dbReference type="ARBA" id="ARBA00022692"/>
    </source>
</evidence>
<reference evidence="7" key="1">
    <citation type="submission" date="2023-03" db="EMBL/GenBank/DDBJ databases">
        <title>Massive genome expansion in bonnet fungi (Mycena s.s.) driven by repeated elements and novel gene families across ecological guilds.</title>
        <authorList>
            <consortium name="Lawrence Berkeley National Laboratory"/>
            <person name="Harder C.B."/>
            <person name="Miyauchi S."/>
            <person name="Viragh M."/>
            <person name="Kuo A."/>
            <person name="Thoen E."/>
            <person name="Andreopoulos B."/>
            <person name="Lu D."/>
            <person name="Skrede I."/>
            <person name="Drula E."/>
            <person name="Henrissat B."/>
            <person name="Morin E."/>
            <person name="Kohler A."/>
            <person name="Barry K."/>
            <person name="LaButti K."/>
            <person name="Morin E."/>
            <person name="Salamov A."/>
            <person name="Lipzen A."/>
            <person name="Mereny Z."/>
            <person name="Hegedus B."/>
            <person name="Baldrian P."/>
            <person name="Stursova M."/>
            <person name="Weitz H."/>
            <person name="Taylor A."/>
            <person name="Grigoriev I.V."/>
            <person name="Nagy L.G."/>
            <person name="Martin F."/>
            <person name="Kauserud H."/>
        </authorList>
    </citation>
    <scope>NUCLEOTIDE SEQUENCE</scope>
    <source>
        <strain evidence="7">CBHHK002</strain>
    </source>
</reference>
<evidence type="ECO:0000256" key="4">
    <source>
        <dbReference type="ARBA" id="ARBA00022989"/>
    </source>
</evidence>
<feature type="transmembrane region" description="Helical" evidence="6">
    <location>
        <begin position="417"/>
        <end position="441"/>
    </location>
</feature>
<name>A0AAD7A9P9_9AGAR</name>
<feature type="transmembrane region" description="Helical" evidence="6">
    <location>
        <begin position="488"/>
        <end position="507"/>
    </location>
</feature>
<dbReference type="Gene3D" id="1.20.1250.20">
    <property type="entry name" value="MFS general substrate transporter like domains"/>
    <property type="match status" value="1"/>
</dbReference>
<dbReference type="EMBL" id="JARIHO010000011">
    <property type="protein sequence ID" value="KAJ7353043.1"/>
    <property type="molecule type" value="Genomic_DNA"/>
</dbReference>
<comment type="caution">
    <text evidence="7">The sequence shown here is derived from an EMBL/GenBank/DDBJ whole genome shotgun (WGS) entry which is preliminary data.</text>
</comment>
<evidence type="ECO:0000256" key="1">
    <source>
        <dbReference type="ARBA" id="ARBA00004141"/>
    </source>
</evidence>
<dbReference type="GO" id="GO:0022857">
    <property type="term" value="F:transmembrane transporter activity"/>
    <property type="evidence" value="ECO:0007669"/>
    <property type="project" value="TreeGrafter"/>
</dbReference>
<gene>
    <name evidence="7" type="ORF">DFH08DRAFT_1077374</name>
</gene>
<dbReference type="PANTHER" id="PTHR43791">
    <property type="entry name" value="PERMEASE-RELATED"/>
    <property type="match status" value="1"/>
</dbReference>
<sequence>MKITALNVQELCDLIAGFLQESKWDLRACSLLSPSFTSAAQRYLFAEIIFNRGTLDIDDVSRLERYDEAKACERLCKVLRSSPHLIPFIRRMRASLEPGVLTPLSKVDFPNLYDIVFHRRTGGAASAETIALVAHLIGSPSIRRVGLLSPAFNGMQDFIRLFAQHTPALDSIFLDKVLLDETGTQEANVTLPPPSSRVRVKTLRWDWNHEFPTLLLNPALPLDLSSVVALDFSGELSTDVWRLVQPNRESLRRLAIDAQLVVEGNKYRAADPHPSLLADLAPLTHLTLMTPAHHLADAATLLGHLPRENNLRSLTLEIKKVRQLKEGRMRSLGAACAGLHEACTVTVRIRRFASGADGIDAKSLVRSYFLPLAGIPPTVLAPRMGRFISASTFAGAFGRILAFAIQKMDGIQNLHGWNWIFLLVTEGLVTVVIAVFGFFFMPEYPEKAEFLSLAERKFLLDLLAKDSAGLSKKFEIKFFGQAVGDYNSYLHALLFLTYFFATRLCNLRKTRRRTILATELRWGASVFVTALFISWNYRRLNAIKDEEIAEGKDTEAFADMGDASPLYRYLI</sequence>
<proteinExistence type="predicted"/>
<dbReference type="Proteomes" id="UP001218218">
    <property type="component" value="Unassembled WGS sequence"/>
</dbReference>
<comment type="subcellular location">
    <subcellularLocation>
        <location evidence="1">Membrane</location>
        <topology evidence="1">Multi-pass membrane protein</topology>
    </subcellularLocation>
</comment>
<organism evidence="7 8">
    <name type="scientific">Mycena albidolilacea</name>
    <dbReference type="NCBI Taxonomy" id="1033008"/>
    <lineage>
        <taxon>Eukaryota</taxon>
        <taxon>Fungi</taxon>
        <taxon>Dikarya</taxon>
        <taxon>Basidiomycota</taxon>
        <taxon>Agaricomycotina</taxon>
        <taxon>Agaricomycetes</taxon>
        <taxon>Agaricomycetidae</taxon>
        <taxon>Agaricales</taxon>
        <taxon>Marasmiineae</taxon>
        <taxon>Mycenaceae</taxon>
        <taxon>Mycena</taxon>
    </lineage>
</organism>
<evidence type="ECO:0000313" key="8">
    <source>
        <dbReference type="Proteomes" id="UP001218218"/>
    </source>
</evidence>
<keyword evidence="5 6" id="KW-0472">Membrane</keyword>
<dbReference type="GO" id="GO:0016020">
    <property type="term" value="C:membrane"/>
    <property type="evidence" value="ECO:0007669"/>
    <property type="project" value="UniProtKB-SubCell"/>
</dbReference>
<keyword evidence="8" id="KW-1185">Reference proteome</keyword>
<evidence type="ECO:0000256" key="2">
    <source>
        <dbReference type="ARBA" id="ARBA00022448"/>
    </source>
</evidence>
<accession>A0AAD7A9P9</accession>
<evidence type="ECO:0000256" key="6">
    <source>
        <dbReference type="SAM" id="Phobius"/>
    </source>
</evidence>
<dbReference type="InterPro" id="IPR036259">
    <property type="entry name" value="MFS_trans_sf"/>
</dbReference>
<keyword evidence="2" id="KW-0813">Transport</keyword>
<dbReference type="PANTHER" id="PTHR43791:SF46">
    <property type="entry name" value="MAJOR FACILITATOR SUPERFAMILY (MFS) PROFILE DOMAIN-CONTAINING PROTEIN-RELATED"/>
    <property type="match status" value="1"/>
</dbReference>
<evidence type="ECO:0000313" key="7">
    <source>
        <dbReference type="EMBL" id="KAJ7353043.1"/>
    </source>
</evidence>
<dbReference type="AlphaFoldDB" id="A0AAD7A9P9"/>
<dbReference type="SUPFAM" id="SSF103473">
    <property type="entry name" value="MFS general substrate transporter"/>
    <property type="match status" value="1"/>
</dbReference>